<feature type="domain" description="O-methyltransferase C-terminal" evidence="1">
    <location>
        <begin position="244"/>
        <end position="329"/>
    </location>
</feature>
<dbReference type="InterPro" id="IPR001077">
    <property type="entry name" value="COMT_C"/>
</dbReference>
<sequence>MASPAPSLTAMATQILEPAMIVDAYLEEHILPLSISADPALGFPVPSSEEHVQAARQTLLDLSKTLTENVTGSKDPLMEHALGGHHNSSAMRTISSLKLYENAPESGSVTFEDIASKPQPPLAVGFVKTLLCYAMTIGMFCQPRPVFPIGAKVVEVPMKWLQADKSNHTSIALAYGTGKGMFEWYVSNDPEAEGCMDAFAGAMGFWSGGEGLLANHMVNGLEWSKLSTDALVVDIGGGLGHIMDIYFLRYILRDWNNGDSTKFLETLLDSDKLKKGGYKVLAESVIPPPDIMQQLPTTVVARMRRLDMQMLTALGSHERTLEDWQTLLYKEDSKLKIVNAKQSERRVYYYSDLVLNISNPRNLV</sequence>
<organism evidence="2 3">
    <name type="scientific">Lepidopterella palustris CBS 459.81</name>
    <dbReference type="NCBI Taxonomy" id="1314670"/>
    <lineage>
        <taxon>Eukaryota</taxon>
        <taxon>Fungi</taxon>
        <taxon>Dikarya</taxon>
        <taxon>Ascomycota</taxon>
        <taxon>Pezizomycotina</taxon>
        <taxon>Dothideomycetes</taxon>
        <taxon>Pleosporomycetidae</taxon>
        <taxon>Mytilinidiales</taxon>
        <taxon>Argynnaceae</taxon>
        <taxon>Lepidopterella</taxon>
    </lineage>
</organism>
<dbReference type="AlphaFoldDB" id="A0A8E2JFE1"/>
<dbReference type="GO" id="GO:0008171">
    <property type="term" value="F:O-methyltransferase activity"/>
    <property type="evidence" value="ECO:0007669"/>
    <property type="project" value="InterPro"/>
</dbReference>
<dbReference type="PANTHER" id="PTHR43712:SF15">
    <property type="entry name" value="MONODICTYPHENONE CLUSTER TRANSCRIPTIONAL COACTIVATOR MDPA"/>
    <property type="match status" value="1"/>
</dbReference>
<name>A0A8E2JFE1_9PEZI</name>
<evidence type="ECO:0000313" key="3">
    <source>
        <dbReference type="Proteomes" id="UP000250266"/>
    </source>
</evidence>
<dbReference type="InterPro" id="IPR029063">
    <property type="entry name" value="SAM-dependent_MTases_sf"/>
</dbReference>
<keyword evidence="3" id="KW-1185">Reference proteome</keyword>
<evidence type="ECO:0000259" key="1">
    <source>
        <dbReference type="Pfam" id="PF00891"/>
    </source>
</evidence>
<dbReference type="Gene3D" id="3.40.50.150">
    <property type="entry name" value="Vaccinia Virus protein VP39"/>
    <property type="match status" value="2"/>
</dbReference>
<proteinExistence type="predicted"/>
<protein>
    <recommendedName>
        <fullName evidence="1">O-methyltransferase C-terminal domain-containing protein</fullName>
    </recommendedName>
</protein>
<dbReference type="EMBL" id="KV744957">
    <property type="protein sequence ID" value="OCK80493.1"/>
    <property type="molecule type" value="Genomic_DNA"/>
</dbReference>
<reference evidence="2 3" key="1">
    <citation type="journal article" date="2016" name="Nat. Commun.">
        <title>Ectomycorrhizal ecology is imprinted in the genome of the dominant symbiotic fungus Cenococcum geophilum.</title>
        <authorList>
            <consortium name="DOE Joint Genome Institute"/>
            <person name="Peter M."/>
            <person name="Kohler A."/>
            <person name="Ohm R.A."/>
            <person name="Kuo A."/>
            <person name="Krutzmann J."/>
            <person name="Morin E."/>
            <person name="Arend M."/>
            <person name="Barry K.W."/>
            <person name="Binder M."/>
            <person name="Choi C."/>
            <person name="Clum A."/>
            <person name="Copeland A."/>
            <person name="Grisel N."/>
            <person name="Haridas S."/>
            <person name="Kipfer T."/>
            <person name="LaButti K."/>
            <person name="Lindquist E."/>
            <person name="Lipzen A."/>
            <person name="Maire R."/>
            <person name="Meier B."/>
            <person name="Mihaltcheva S."/>
            <person name="Molinier V."/>
            <person name="Murat C."/>
            <person name="Poggeler S."/>
            <person name="Quandt C.A."/>
            <person name="Sperisen C."/>
            <person name="Tritt A."/>
            <person name="Tisserant E."/>
            <person name="Crous P.W."/>
            <person name="Henrissat B."/>
            <person name="Nehls U."/>
            <person name="Egli S."/>
            <person name="Spatafora J.W."/>
            <person name="Grigoriev I.V."/>
            <person name="Martin F.M."/>
        </authorList>
    </citation>
    <scope>NUCLEOTIDE SEQUENCE [LARGE SCALE GENOMIC DNA]</scope>
    <source>
        <strain evidence="2 3">CBS 459.81</strain>
    </source>
</reference>
<evidence type="ECO:0000313" key="2">
    <source>
        <dbReference type="EMBL" id="OCK80493.1"/>
    </source>
</evidence>
<accession>A0A8E2JFE1</accession>
<dbReference type="OrthoDB" id="2410195at2759"/>
<dbReference type="PANTHER" id="PTHR43712">
    <property type="entry name" value="PUTATIVE (AFU_ORTHOLOGUE AFUA_4G14580)-RELATED"/>
    <property type="match status" value="1"/>
</dbReference>
<gene>
    <name evidence="2" type="ORF">K432DRAFT_416659</name>
</gene>
<dbReference type="SUPFAM" id="SSF53335">
    <property type="entry name" value="S-adenosyl-L-methionine-dependent methyltransferases"/>
    <property type="match status" value="1"/>
</dbReference>
<dbReference type="Proteomes" id="UP000250266">
    <property type="component" value="Unassembled WGS sequence"/>
</dbReference>
<dbReference type="Pfam" id="PF00891">
    <property type="entry name" value="Methyltransf_2"/>
    <property type="match status" value="1"/>
</dbReference>